<gene>
    <name evidence="1" type="ORF">E2C01_021291</name>
</gene>
<keyword evidence="2" id="KW-1185">Reference proteome</keyword>
<sequence length="53" mass="5910">MNMETCHGTQRVNNTIKCFALSPRQFSKATEMIGGVFKSISPVNNEDILSFCL</sequence>
<dbReference type="EMBL" id="VSRR010001855">
    <property type="protein sequence ID" value="MPC28096.1"/>
    <property type="molecule type" value="Genomic_DNA"/>
</dbReference>
<protein>
    <submittedName>
        <fullName evidence="1">Uncharacterized protein</fullName>
    </submittedName>
</protein>
<name>A0A5B7E4J7_PORTR</name>
<evidence type="ECO:0000313" key="1">
    <source>
        <dbReference type="EMBL" id="MPC28096.1"/>
    </source>
</evidence>
<dbReference type="AlphaFoldDB" id="A0A5B7E4J7"/>
<reference evidence="1 2" key="1">
    <citation type="submission" date="2019-05" db="EMBL/GenBank/DDBJ databases">
        <title>Another draft genome of Portunus trituberculatus and its Hox gene families provides insights of decapod evolution.</title>
        <authorList>
            <person name="Jeong J.-H."/>
            <person name="Song I."/>
            <person name="Kim S."/>
            <person name="Choi T."/>
            <person name="Kim D."/>
            <person name="Ryu S."/>
            <person name="Kim W."/>
        </authorList>
    </citation>
    <scope>NUCLEOTIDE SEQUENCE [LARGE SCALE GENOMIC DNA]</scope>
    <source>
        <tissue evidence="1">Muscle</tissue>
    </source>
</reference>
<evidence type="ECO:0000313" key="2">
    <source>
        <dbReference type="Proteomes" id="UP000324222"/>
    </source>
</evidence>
<dbReference type="Proteomes" id="UP000324222">
    <property type="component" value="Unassembled WGS sequence"/>
</dbReference>
<accession>A0A5B7E4J7</accession>
<organism evidence="1 2">
    <name type="scientific">Portunus trituberculatus</name>
    <name type="common">Swimming crab</name>
    <name type="synonym">Neptunus trituberculatus</name>
    <dbReference type="NCBI Taxonomy" id="210409"/>
    <lineage>
        <taxon>Eukaryota</taxon>
        <taxon>Metazoa</taxon>
        <taxon>Ecdysozoa</taxon>
        <taxon>Arthropoda</taxon>
        <taxon>Crustacea</taxon>
        <taxon>Multicrustacea</taxon>
        <taxon>Malacostraca</taxon>
        <taxon>Eumalacostraca</taxon>
        <taxon>Eucarida</taxon>
        <taxon>Decapoda</taxon>
        <taxon>Pleocyemata</taxon>
        <taxon>Brachyura</taxon>
        <taxon>Eubrachyura</taxon>
        <taxon>Portunoidea</taxon>
        <taxon>Portunidae</taxon>
        <taxon>Portuninae</taxon>
        <taxon>Portunus</taxon>
    </lineage>
</organism>
<comment type="caution">
    <text evidence="1">The sequence shown here is derived from an EMBL/GenBank/DDBJ whole genome shotgun (WGS) entry which is preliminary data.</text>
</comment>
<proteinExistence type="predicted"/>